<proteinExistence type="predicted"/>
<feature type="compositionally biased region" description="Basic and acidic residues" evidence="4">
    <location>
        <begin position="331"/>
        <end position="346"/>
    </location>
</feature>
<evidence type="ECO:0000256" key="1">
    <source>
        <dbReference type="ARBA" id="ARBA00022737"/>
    </source>
</evidence>
<feature type="compositionally biased region" description="Low complexity" evidence="4">
    <location>
        <begin position="353"/>
        <end position="369"/>
    </location>
</feature>
<dbReference type="OrthoDB" id="5458309at2"/>
<feature type="compositionally biased region" description="Low complexity" evidence="4">
    <location>
        <begin position="306"/>
        <end position="330"/>
    </location>
</feature>
<dbReference type="Pfam" id="PF13181">
    <property type="entry name" value="TPR_8"/>
    <property type="match status" value="1"/>
</dbReference>
<dbReference type="SUPFAM" id="SSF48452">
    <property type="entry name" value="TPR-like"/>
    <property type="match status" value="1"/>
</dbReference>
<keyword evidence="5" id="KW-0732">Signal</keyword>
<dbReference type="Pfam" id="PF14559">
    <property type="entry name" value="TPR_19"/>
    <property type="match status" value="1"/>
</dbReference>
<sequence>MTGPRPFAKPHPMKPAILAALLTGLLLSGPPAQAAMSLNDLLFYGTESLDRGRFEQAGQAFAEAIARDPENPYARGRLALALAASGQTQKAVAALEAAVAARGDDLFALWTLGCLELLDDRPAAAGARFTAMVRADPGSARGRLGLGLAALDQGHLAEGLGQLAAVQESESQDPLVRYLTGLAYWRLDAPANARLELEATLELEPRNTSALDLLGLVYRRLGQTGLAKSAWDQALAVSSDDAQARFFLSRLAEDEGLAASLADHPEEAKRAYERALSIDPGNAAAAKALGLPVPGNVRELPPRPTGEAGQAPPPAKGKAAGRPRGPAAGPEKADGKAGGKAVDKSAAKPGRKAATPAAPSSAAPDSARPGPAPAGPEAAPPTP</sequence>
<dbReference type="EMBL" id="JH600068">
    <property type="protein sequence ID" value="EIG54578.1"/>
    <property type="molecule type" value="Genomic_DNA"/>
</dbReference>
<dbReference type="PROSITE" id="PS50005">
    <property type="entry name" value="TPR"/>
    <property type="match status" value="2"/>
</dbReference>
<name>I2Q472_9BACT</name>
<feature type="region of interest" description="Disordered" evidence="4">
    <location>
        <begin position="293"/>
        <end position="383"/>
    </location>
</feature>
<dbReference type="Gene3D" id="1.25.40.10">
    <property type="entry name" value="Tetratricopeptide repeat domain"/>
    <property type="match status" value="1"/>
</dbReference>
<evidence type="ECO:0000256" key="2">
    <source>
        <dbReference type="ARBA" id="ARBA00022803"/>
    </source>
</evidence>
<dbReference type="InterPro" id="IPR011990">
    <property type="entry name" value="TPR-like_helical_dom_sf"/>
</dbReference>
<gene>
    <name evidence="6" type="ORF">DesU5LDRAFT_2935</name>
</gene>
<feature type="compositionally biased region" description="Pro residues" evidence="4">
    <location>
        <begin position="370"/>
        <end position="383"/>
    </location>
</feature>
<dbReference type="PANTHER" id="PTHR44858">
    <property type="entry name" value="TETRATRICOPEPTIDE REPEAT PROTEIN 6"/>
    <property type="match status" value="1"/>
</dbReference>
<keyword evidence="1" id="KW-0677">Repeat</keyword>
<accession>I2Q472</accession>
<dbReference type="Pfam" id="PF13432">
    <property type="entry name" value="TPR_16"/>
    <property type="match status" value="2"/>
</dbReference>
<reference evidence="6" key="1">
    <citation type="submission" date="2011-11" db="EMBL/GenBank/DDBJ databases">
        <title>Improved High-Quality Draft sequence of Desulfovibrio sp. U5L.</title>
        <authorList>
            <consortium name="US DOE Joint Genome Institute"/>
            <person name="Lucas S."/>
            <person name="Han J."/>
            <person name="Lapidus A."/>
            <person name="Cheng J.-F."/>
            <person name="Goodwin L."/>
            <person name="Pitluck S."/>
            <person name="Peters L."/>
            <person name="Ovchinnikova G."/>
            <person name="Held B."/>
            <person name="Detter J.C."/>
            <person name="Han C."/>
            <person name="Tapia R."/>
            <person name="Land M."/>
            <person name="Hauser L."/>
            <person name="Kyrpides N."/>
            <person name="Ivanova N."/>
            <person name="Pagani I."/>
            <person name="Gabster J."/>
            <person name="Walker C."/>
            <person name="Stolyar S."/>
            <person name="Stahl D."/>
            <person name="Arkin A."/>
            <person name="Dehal P."/>
            <person name="Hazen T."/>
            <person name="Woyke T."/>
        </authorList>
    </citation>
    <scope>NUCLEOTIDE SEQUENCE [LARGE SCALE GENOMIC DNA]</scope>
    <source>
        <strain evidence="6">U5L</strain>
    </source>
</reference>
<feature type="chain" id="PRO_5003663715" evidence="5">
    <location>
        <begin position="35"/>
        <end position="383"/>
    </location>
</feature>
<dbReference type="HOGENOM" id="CLU_044318_0_0_7"/>
<evidence type="ECO:0000256" key="4">
    <source>
        <dbReference type="SAM" id="MobiDB-lite"/>
    </source>
</evidence>
<evidence type="ECO:0000313" key="6">
    <source>
        <dbReference type="EMBL" id="EIG54578.1"/>
    </source>
</evidence>
<dbReference type="InterPro" id="IPR019734">
    <property type="entry name" value="TPR_rpt"/>
</dbReference>
<dbReference type="AlphaFoldDB" id="I2Q472"/>
<feature type="signal peptide" evidence="5">
    <location>
        <begin position="1"/>
        <end position="34"/>
    </location>
</feature>
<organism evidence="6">
    <name type="scientific">Desulfovibrio sp. U5L</name>
    <dbReference type="NCBI Taxonomy" id="596152"/>
    <lineage>
        <taxon>Bacteria</taxon>
        <taxon>Pseudomonadati</taxon>
        <taxon>Thermodesulfobacteriota</taxon>
        <taxon>Desulfovibrionia</taxon>
        <taxon>Desulfovibrionales</taxon>
        <taxon>Desulfovibrionaceae</taxon>
        <taxon>Desulfovibrio</taxon>
    </lineage>
</organism>
<feature type="repeat" description="TPR" evidence="3">
    <location>
        <begin position="38"/>
        <end position="71"/>
    </location>
</feature>
<feature type="repeat" description="TPR" evidence="3">
    <location>
        <begin position="249"/>
        <end position="282"/>
    </location>
</feature>
<keyword evidence="2 3" id="KW-0802">TPR repeat</keyword>
<evidence type="ECO:0000256" key="3">
    <source>
        <dbReference type="PROSITE-ProRule" id="PRU00339"/>
    </source>
</evidence>
<dbReference type="PANTHER" id="PTHR44858:SF1">
    <property type="entry name" value="UDP-N-ACETYLGLUCOSAMINE--PEPTIDE N-ACETYLGLUCOSAMINYLTRANSFERASE SPINDLY-RELATED"/>
    <property type="match status" value="1"/>
</dbReference>
<dbReference type="SMART" id="SM00028">
    <property type="entry name" value="TPR"/>
    <property type="match status" value="5"/>
</dbReference>
<evidence type="ECO:0000256" key="5">
    <source>
        <dbReference type="SAM" id="SignalP"/>
    </source>
</evidence>
<dbReference type="InterPro" id="IPR050498">
    <property type="entry name" value="Ycf3"/>
</dbReference>
<protein>
    <submittedName>
        <fullName evidence="6">Uncharacterized protein</fullName>
    </submittedName>
</protein>
<dbReference type="STRING" id="596152.DesU5LDRAFT_2935"/>
<dbReference type="eggNOG" id="COG0457">
    <property type="taxonomic scope" value="Bacteria"/>
</dbReference>